<dbReference type="GeneID" id="87614160"/>
<organism evidence="2 3">
    <name type="scientific">Brevibacillus parabrevis</name>
    <dbReference type="NCBI Taxonomy" id="54914"/>
    <lineage>
        <taxon>Bacteria</taxon>
        <taxon>Bacillati</taxon>
        <taxon>Bacillota</taxon>
        <taxon>Bacilli</taxon>
        <taxon>Bacillales</taxon>
        <taxon>Paenibacillaceae</taxon>
        <taxon>Brevibacillus</taxon>
    </lineage>
</organism>
<evidence type="ECO:0000259" key="1">
    <source>
        <dbReference type="Pfam" id="PF13799"/>
    </source>
</evidence>
<dbReference type="Proteomes" id="UP000316882">
    <property type="component" value="Unassembled WGS sequence"/>
</dbReference>
<dbReference type="Pfam" id="PF13799">
    <property type="entry name" value="DUF4183"/>
    <property type="match status" value="1"/>
</dbReference>
<sequence>MALEILKIVVTATTTTNAVPTVTRFFRRTLALVVGPATLTINVGDFQTDAGTTATSLPTLPANNSYYNVYINGIMQMGGLTTYTPGGSGVGKLDITVPSGQTIALSTVIVLEIVSYAPTSSTTVS</sequence>
<accession>A0A4Y3PBA9</accession>
<dbReference type="STRING" id="54914.AV540_21520"/>
<dbReference type="AlphaFoldDB" id="A0A4Y3PBA9"/>
<dbReference type="EMBL" id="BJMH01000005">
    <property type="protein sequence ID" value="GEB31820.1"/>
    <property type="molecule type" value="Genomic_DNA"/>
</dbReference>
<proteinExistence type="predicted"/>
<dbReference type="RefSeq" id="WP_122964191.1">
    <property type="nucleotide sequence ID" value="NZ_BJMH01000005.1"/>
</dbReference>
<comment type="caution">
    <text evidence="2">The sequence shown here is derived from an EMBL/GenBank/DDBJ whole genome shotgun (WGS) entry which is preliminary data.</text>
</comment>
<evidence type="ECO:0000313" key="2">
    <source>
        <dbReference type="EMBL" id="GEB31820.1"/>
    </source>
</evidence>
<reference evidence="2 3" key="1">
    <citation type="submission" date="2019-06" db="EMBL/GenBank/DDBJ databases">
        <title>Whole genome shotgun sequence of Brevibacillus parabrevis NBRC 12334.</title>
        <authorList>
            <person name="Hosoyama A."/>
            <person name="Uohara A."/>
            <person name="Ohji S."/>
            <person name="Ichikawa N."/>
        </authorList>
    </citation>
    <scope>NUCLEOTIDE SEQUENCE [LARGE SCALE GENOMIC DNA]</scope>
    <source>
        <strain evidence="2 3">NBRC 12334</strain>
    </source>
</reference>
<keyword evidence="3" id="KW-1185">Reference proteome</keyword>
<gene>
    <name evidence="2" type="ORF">BPA01_14000</name>
</gene>
<protein>
    <recommendedName>
        <fullName evidence="1">DUF4183 domain-containing protein</fullName>
    </recommendedName>
</protein>
<dbReference type="InterPro" id="IPR025237">
    <property type="entry name" value="DUF4183"/>
</dbReference>
<feature type="domain" description="DUF4183" evidence="1">
    <location>
        <begin position="45"/>
        <end position="112"/>
    </location>
</feature>
<evidence type="ECO:0000313" key="3">
    <source>
        <dbReference type="Proteomes" id="UP000316882"/>
    </source>
</evidence>
<name>A0A4Y3PBA9_BREPA</name>